<keyword evidence="3" id="KW-1185">Reference proteome</keyword>
<protein>
    <recommendedName>
        <fullName evidence="4">RNase H type-1 domain-containing protein</fullName>
    </recommendedName>
</protein>
<gene>
    <name evidence="2" type="ORF">KSP40_PGU014633</name>
</gene>
<evidence type="ECO:0008006" key="4">
    <source>
        <dbReference type="Google" id="ProtNLM"/>
    </source>
</evidence>
<reference evidence="2 3" key="1">
    <citation type="journal article" date="2022" name="Nat. Plants">
        <title>Genomes of leafy and leafless Platanthera orchids illuminate the evolution of mycoheterotrophy.</title>
        <authorList>
            <person name="Li M.H."/>
            <person name="Liu K.W."/>
            <person name="Li Z."/>
            <person name="Lu H.C."/>
            <person name="Ye Q.L."/>
            <person name="Zhang D."/>
            <person name="Wang J.Y."/>
            <person name="Li Y.F."/>
            <person name="Zhong Z.M."/>
            <person name="Liu X."/>
            <person name="Yu X."/>
            <person name="Liu D.K."/>
            <person name="Tu X.D."/>
            <person name="Liu B."/>
            <person name="Hao Y."/>
            <person name="Liao X.Y."/>
            <person name="Jiang Y.T."/>
            <person name="Sun W.H."/>
            <person name="Chen J."/>
            <person name="Chen Y.Q."/>
            <person name="Ai Y."/>
            <person name="Zhai J.W."/>
            <person name="Wu S.S."/>
            <person name="Zhou Z."/>
            <person name="Hsiao Y.Y."/>
            <person name="Wu W.L."/>
            <person name="Chen Y.Y."/>
            <person name="Lin Y.F."/>
            <person name="Hsu J.L."/>
            <person name="Li C.Y."/>
            <person name="Wang Z.W."/>
            <person name="Zhao X."/>
            <person name="Zhong W.Y."/>
            <person name="Ma X.K."/>
            <person name="Ma L."/>
            <person name="Huang J."/>
            <person name="Chen G.Z."/>
            <person name="Huang M.Z."/>
            <person name="Huang L."/>
            <person name="Peng D.H."/>
            <person name="Luo Y.B."/>
            <person name="Zou S.Q."/>
            <person name="Chen S.P."/>
            <person name="Lan S."/>
            <person name="Tsai W.C."/>
            <person name="Van de Peer Y."/>
            <person name="Liu Z.J."/>
        </authorList>
    </citation>
    <scope>NUCLEOTIDE SEQUENCE [LARGE SCALE GENOMIC DNA]</scope>
    <source>
        <strain evidence="2">Lor288</strain>
    </source>
</reference>
<accession>A0ABR2M866</accession>
<name>A0ABR2M866_9ASPA</name>
<proteinExistence type="predicted"/>
<comment type="caution">
    <text evidence="2">The sequence shown here is derived from an EMBL/GenBank/DDBJ whole genome shotgun (WGS) entry which is preliminary data.</text>
</comment>
<dbReference type="Proteomes" id="UP001412067">
    <property type="component" value="Unassembled WGS sequence"/>
</dbReference>
<feature type="compositionally biased region" description="Basic residues" evidence="1">
    <location>
        <begin position="11"/>
        <end position="22"/>
    </location>
</feature>
<evidence type="ECO:0000256" key="1">
    <source>
        <dbReference type="SAM" id="MobiDB-lite"/>
    </source>
</evidence>
<organism evidence="2 3">
    <name type="scientific">Platanthera guangdongensis</name>
    <dbReference type="NCBI Taxonomy" id="2320717"/>
    <lineage>
        <taxon>Eukaryota</taxon>
        <taxon>Viridiplantae</taxon>
        <taxon>Streptophyta</taxon>
        <taxon>Embryophyta</taxon>
        <taxon>Tracheophyta</taxon>
        <taxon>Spermatophyta</taxon>
        <taxon>Magnoliopsida</taxon>
        <taxon>Liliopsida</taxon>
        <taxon>Asparagales</taxon>
        <taxon>Orchidaceae</taxon>
        <taxon>Orchidoideae</taxon>
        <taxon>Orchideae</taxon>
        <taxon>Orchidinae</taxon>
        <taxon>Platanthera</taxon>
    </lineage>
</organism>
<evidence type="ECO:0000313" key="3">
    <source>
        <dbReference type="Proteomes" id="UP001412067"/>
    </source>
</evidence>
<evidence type="ECO:0000313" key="2">
    <source>
        <dbReference type="EMBL" id="KAK8960097.1"/>
    </source>
</evidence>
<sequence length="180" mass="20270">MARSAMPSYGRARRANAPRARSRRIRAHTVQVRLSTARDAGWLKININGALLSSRQAGVGIVARDSSSTVLFAVGQSRMQWDPSRTEMAALADIQDYLMVDCFDASGVIIEGDCLNLINIHGNRFSSQLMLGKKIIFQQNSNEFALLKDLQNKIEIFYEAKCRTEFTYSYNFVQLFLLLV</sequence>
<feature type="region of interest" description="Disordered" evidence="1">
    <location>
        <begin position="1"/>
        <end position="22"/>
    </location>
</feature>
<dbReference type="EMBL" id="JBBWWR010000011">
    <property type="protein sequence ID" value="KAK8960097.1"/>
    <property type="molecule type" value="Genomic_DNA"/>
</dbReference>